<keyword evidence="1" id="KW-1133">Transmembrane helix</keyword>
<dbReference type="PANTHER" id="PTHR40637:SF1">
    <property type="entry name" value="ESSS SUBUNIT OF NADH:UBIQUINONE OXIDOREDUCTASE (COMPLEX I) PROTEIN"/>
    <property type="match status" value="1"/>
</dbReference>
<evidence type="ECO:0008006" key="4">
    <source>
        <dbReference type="Google" id="ProtNLM"/>
    </source>
</evidence>
<organism evidence="2 3">
    <name type="scientific">Gonapodya prolifera (strain JEL478)</name>
    <name type="common">Monoblepharis prolifera</name>
    <dbReference type="NCBI Taxonomy" id="1344416"/>
    <lineage>
        <taxon>Eukaryota</taxon>
        <taxon>Fungi</taxon>
        <taxon>Fungi incertae sedis</taxon>
        <taxon>Chytridiomycota</taxon>
        <taxon>Chytridiomycota incertae sedis</taxon>
        <taxon>Monoblepharidomycetes</taxon>
        <taxon>Monoblepharidales</taxon>
        <taxon>Gonapodyaceae</taxon>
        <taxon>Gonapodya</taxon>
    </lineage>
</organism>
<keyword evidence="1" id="KW-0472">Membrane</keyword>
<dbReference type="AlphaFoldDB" id="A0A138ZXK7"/>
<accession>A0A138ZXK7</accession>
<dbReference type="Proteomes" id="UP000070544">
    <property type="component" value="Unassembled WGS sequence"/>
</dbReference>
<keyword evidence="1" id="KW-0812">Transmembrane</keyword>
<protein>
    <recommendedName>
        <fullName evidence="4">NADH dehydrogenase [ubiquinone] 1 beta subcomplex subunit 11, mitochondrial</fullName>
    </recommendedName>
</protein>
<name>A0A138ZXK7_GONPJ</name>
<dbReference type="EMBL" id="KQ965881">
    <property type="protein sequence ID" value="KXS09227.1"/>
    <property type="molecule type" value="Genomic_DNA"/>
</dbReference>
<evidence type="ECO:0000256" key="1">
    <source>
        <dbReference type="SAM" id="Phobius"/>
    </source>
</evidence>
<keyword evidence="3" id="KW-1185">Reference proteome</keyword>
<sequence length="153" mass="16936">MATRLLHLSTSHGGRRLFHSSRAARAGGEGPTYEPGGYLFNQKPGVKYEREWWEIPMYFGFGGASIALLVVYNYKPNSSGPASRQNVVLLHGVKRLVGRSRQIIDIFWDSPPPPCQMLEYAGTPDIRLGKRGEQPPNPERWVGCLGSALVAIT</sequence>
<dbReference type="PANTHER" id="PTHR40637">
    <property type="entry name" value="ESSS SUBUNIT OF NADH:UBIQUINONE OXIDOREDUCTASE (COMPLEX I) PROTEIN"/>
    <property type="match status" value="1"/>
</dbReference>
<evidence type="ECO:0000313" key="2">
    <source>
        <dbReference type="EMBL" id="KXS09227.1"/>
    </source>
</evidence>
<proteinExistence type="predicted"/>
<dbReference type="STRING" id="1344416.A0A138ZXK7"/>
<evidence type="ECO:0000313" key="3">
    <source>
        <dbReference type="Proteomes" id="UP000070544"/>
    </source>
</evidence>
<reference evidence="2 3" key="1">
    <citation type="journal article" date="2015" name="Genome Biol. Evol.">
        <title>Phylogenomic analyses indicate that early fungi evolved digesting cell walls of algal ancestors of land plants.</title>
        <authorList>
            <person name="Chang Y."/>
            <person name="Wang S."/>
            <person name="Sekimoto S."/>
            <person name="Aerts A.L."/>
            <person name="Choi C."/>
            <person name="Clum A."/>
            <person name="LaButti K.M."/>
            <person name="Lindquist E.A."/>
            <person name="Yee Ngan C."/>
            <person name="Ohm R.A."/>
            <person name="Salamov A.A."/>
            <person name="Grigoriev I.V."/>
            <person name="Spatafora J.W."/>
            <person name="Berbee M.L."/>
        </authorList>
    </citation>
    <scope>NUCLEOTIDE SEQUENCE [LARGE SCALE GENOMIC DNA]</scope>
    <source>
        <strain evidence="2 3">JEL478</strain>
    </source>
</reference>
<dbReference type="OrthoDB" id="2147978at2759"/>
<gene>
    <name evidence="2" type="ORF">M427DRAFT_49864</name>
</gene>
<feature type="transmembrane region" description="Helical" evidence="1">
    <location>
        <begin position="55"/>
        <end position="74"/>
    </location>
</feature>